<sequence>MSGGKGALMRTGVVLALGCLALLSVTPTRTRVFVEAEAALPRQPVGHLEQRVWSRPAVPEHLLLIGDDYPLEVVRPRWVF</sequence>
<dbReference type="EMBL" id="JAFKCS010000194">
    <property type="protein sequence ID" value="MBN7822799.1"/>
    <property type="molecule type" value="Genomic_DNA"/>
</dbReference>
<organism evidence="1 2">
    <name type="scientific">Bowmanella yangjiangensis</name>
    <dbReference type="NCBI Taxonomy" id="2811230"/>
    <lineage>
        <taxon>Bacteria</taxon>
        <taxon>Pseudomonadati</taxon>
        <taxon>Pseudomonadota</taxon>
        <taxon>Gammaproteobacteria</taxon>
        <taxon>Alteromonadales</taxon>
        <taxon>Alteromonadaceae</taxon>
        <taxon>Bowmanella</taxon>
    </lineage>
</organism>
<keyword evidence="2" id="KW-1185">Reference proteome</keyword>
<protein>
    <submittedName>
        <fullName evidence="1">Uncharacterized protein</fullName>
    </submittedName>
</protein>
<evidence type="ECO:0000313" key="2">
    <source>
        <dbReference type="Proteomes" id="UP000663992"/>
    </source>
</evidence>
<proteinExistence type="predicted"/>
<reference evidence="1 2" key="1">
    <citation type="submission" date="2021-03" db="EMBL/GenBank/DDBJ databases">
        <title>novel species isolated from a fishpond in China.</title>
        <authorList>
            <person name="Lu H."/>
            <person name="Cai Z."/>
        </authorList>
    </citation>
    <scope>NUCLEOTIDE SEQUENCE [LARGE SCALE GENOMIC DNA]</scope>
    <source>
        <strain evidence="1 2">Y57</strain>
    </source>
</reference>
<evidence type="ECO:0000313" key="1">
    <source>
        <dbReference type="EMBL" id="MBN7822799.1"/>
    </source>
</evidence>
<comment type="caution">
    <text evidence="1">The sequence shown here is derived from an EMBL/GenBank/DDBJ whole genome shotgun (WGS) entry which is preliminary data.</text>
</comment>
<name>A0ABS3D098_9ALTE</name>
<gene>
    <name evidence="1" type="ORF">J0A65_23250</name>
</gene>
<dbReference type="RefSeq" id="WP_037051528.1">
    <property type="nucleotide sequence ID" value="NZ_JAFKCS010000194.1"/>
</dbReference>
<accession>A0ABS3D098</accession>
<dbReference type="Proteomes" id="UP000663992">
    <property type="component" value="Unassembled WGS sequence"/>
</dbReference>